<feature type="compositionally biased region" description="Polar residues" evidence="1">
    <location>
        <begin position="1"/>
        <end position="14"/>
    </location>
</feature>
<feature type="compositionally biased region" description="Basic and acidic residues" evidence="1">
    <location>
        <begin position="15"/>
        <end position="54"/>
    </location>
</feature>
<evidence type="ECO:0000313" key="3">
    <source>
        <dbReference type="Proteomes" id="UP000235023"/>
    </source>
</evidence>
<sequence>MEFVPNETQICNTQEAEKDMQGKTMNETRRERQREATLKNENRRRPCKNEEKKSNFGFFAQFSTAS</sequence>
<dbReference type="EMBL" id="KZ559568">
    <property type="protein sequence ID" value="PLN78923.1"/>
    <property type="molecule type" value="Genomic_DNA"/>
</dbReference>
<evidence type="ECO:0000256" key="1">
    <source>
        <dbReference type="SAM" id="MobiDB-lite"/>
    </source>
</evidence>
<protein>
    <submittedName>
        <fullName evidence="2">Uncharacterized protein</fullName>
    </submittedName>
</protein>
<dbReference type="AlphaFoldDB" id="A0A2J5HP38"/>
<evidence type="ECO:0000313" key="2">
    <source>
        <dbReference type="EMBL" id="PLN78923.1"/>
    </source>
</evidence>
<accession>A0A2J5HP38</accession>
<reference evidence="3" key="1">
    <citation type="submission" date="2017-12" db="EMBL/GenBank/DDBJ databases">
        <authorList>
            <consortium name="DOE Joint Genome Institute"/>
            <person name="Mondo S.J."/>
            <person name="Kjaerbolling I."/>
            <person name="Vesth T.C."/>
            <person name="Frisvad J.C."/>
            <person name="Nybo J.L."/>
            <person name="Theobald S."/>
            <person name="Kuo A."/>
            <person name="Bowyer P."/>
            <person name="Matsuda Y."/>
            <person name="Lyhne E.K."/>
            <person name="Kogle M.E."/>
            <person name="Clum A."/>
            <person name="Lipzen A."/>
            <person name="Salamov A."/>
            <person name="Ngan C.Y."/>
            <person name="Daum C."/>
            <person name="Chiniquy J."/>
            <person name="Barry K."/>
            <person name="LaButti K."/>
            <person name="Haridas S."/>
            <person name="Simmons B.A."/>
            <person name="Magnuson J.K."/>
            <person name="Mortensen U.H."/>
            <person name="Larsen T.O."/>
            <person name="Grigoriev I.V."/>
            <person name="Baker S.E."/>
            <person name="Andersen M.R."/>
            <person name="Nordberg H.P."/>
            <person name="Cantor M.N."/>
            <person name="Hua S.X."/>
        </authorList>
    </citation>
    <scope>NUCLEOTIDE SEQUENCE [LARGE SCALE GENOMIC DNA]</scope>
    <source>
        <strain evidence="3">IBT 19404</strain>
    </source>
</reference>
<name>A0A2J5HP38_9EURO</name>
<organism evidence="2 3">
    <name type="scientific">Aspergillus taichungensis</name>
    <dbReference type="NCBI Taxonomy" id="482145"/>
    <lineage>
        <taxon>Eukaryota</taxon>
        <taxon>Fungi</taxon>
        <taxon>Dikarya</taxon>
        <taxon>Ascomycota</taxon>
        <taxon>Pezizomycotina</taxon>
        <taxon>Eurotiomycetes</taxon>
        <taxon>Eurotiomycetidae</taxon>
        <taxon>Eurotiales</taxon>
        <taxon>Aspergillaceae</taxon>
        <taxon>Aspergillus</taxon>
        <taxon>Aspergillus subgen. Circumdati</taxon>
    </lineage>
</organism>
<feature type="region of interest" description="Disordered" evidence="1">
    <location>
        <begin position="1"/>
        <end position="66"/>
    </location>
</feature>
<dbReference type="Proteomes" id="UP000235023">
    <property type="component" value="Unassembled WGS sequence"/>
</dbReference>
<gene>
    <name evidence="2" type="ORF">BDW42DRAFT_173880</name>
</gene>
<keyword evidence="3" id="KW-1185">Reference proteome</keyword>
<proteinExistence type="predicted"/>